<proteinExistence type="predicted"/>
<protein>
    <submittedName>
        <fullName evidence="1">Uncharacterized protein</fullName>
    </submittedName>
</protein>
<name>A0A0E9W0F8_ANGAN</name>
<sequence length="29" mass="3365">MIHTHIHTTHTRGCATLPIEHCSFKKVKH</sequence>
<reference evidence="1" key="2">
    <citation type="journal article" date="2015" name="Fish Shellfish Immunol.">
        <title>Early steps in the European eel (Anguilla anguilla)-Vibrio vulnificus interaction in the gills: Role of the RtxA13 toxin.</title>
        <authorList>
            <person name="Callol A."/>
            <person name="Pajuelo D."/>
            <person name="Ebbesson L."/>
            <person name="Teles M."/>
            <person name="MacKenzie S."/>
            <person name="Amaro C."/>
        </authorList>
    </citation>
    <scope>NUCLEOTIDE SEQUENCE</scope>
</reference>
<dbReference type="EMBL" id="GBXM01024718">
    <property type="protein sequence ID" value="JAH83859.1"/>
    <property type="molecule type" value="Transcribed_RNA"/>
</dbReference>
<evidence type="ECO:0000313" key="1">
    <source>
        <dbReference type="EMBL" id="JAH83859.1"/>
    </source>
</evidence>
<accession>A0A0E9W0F8</accession>
<dbReference type="AlphaFoldDB" id="A0A0E9W0F8"/>
<reference evidence="1" key="1">
    <citation type="submission" date="2014-11" db="EMBL/GenBank/DDBJ databases">
        <authorList>
            <person name="Amaro Gonzalez C."/>
        </authorList>
    </citation>
    <scope>NUCLEOTIDE SEQUENCE</scope>
</reference>
<organism evidence="1">
    <name type="scientific">Anguilla anguilla</name>
    <name type="common">European freshwater eel</name>
    <name type="synonym">Muraena anguilla</name>
    <dbReference type="NCBI Taxonomy" id="7936"/>
    <lineage>
        <taxon>Eukaryota</taxon>
        <taxon>Metazoa</taxon>
        <taxon>Chordata</taxon>
        <taxon>Craniata</taxon>
        <taxon>Vertebrata</taxon>
        <taxon>Euteleostomi</taxon>
        <taxon>Actinopterygii</taxon>
        <taxon>Neopterygii</taxon>
        <taxon>Teleostei</taxon>
        <taxon>Anguilliformes</taxon>
        <taxon>Anguillidae</taxon>
        <taxon>Anguilla</taxon>
    </lineage>
</organism>